<comment type="caution">
    <text evidence="5">The sequence shown here is derived from an EMBL/GenBank/DDBJ whole genome shotgun (WGS) entry which is preliminary data.</text>
</comment>
<keyword evidence="1" id="KW-0677">Repeat</keyword>
<dbReference type="RefSeq" id="XP_060343607.1">
    <property type="nucleotide sequence ID" value="XM_060497214.1"/>
</dbReference>
<dbReference type="GeneID" id="85381113"/>
<evidence type="ECO:0000256" key="1">
    <source>
        <dbReference type="ARBA" id="ARBA00022737"/>
    </source>
</evidence>
<evidence type="ECO:0000259" key="4">
    <source>
        <dbReference type="Pfam" id="PF24883"/>
    </source>
</evidence>
<evidence type="ECO:0008006" key="7">
    <source>
        <dbReference type="Google" id="ProtNLM"/>
    </source>
</evidence>
<dbReference type="PANTHER" id="PTHR10039">
    <property type="entry name" value="AMELOGENIN"/>
    <property type="match status" value="1"/>
</dbReference>
<proteinExistence type="predicted"/>
<keyword evidence="6" id="KW-1185">Reference proteome</keyword>
<gene>
    <name evidence="5" type="ORF">CPAR01_12960</name>
</gene>
<dbReference type="Proteomes" id="UP001241169">
    <property type="component" value="Unassembled WGS sequence"/>
</dbReference>
<dbReference type="PANTHER" id="PTHR10039:SF17">
    <property type="entry name" value="FUNGAL STAND N-TERMINAL GOODBYE DOMAIN-CONTAINING PROTEIN-RELATED"/>
    <property type="match status" value="1"/>
</dbReference>
<sequence>MADVSDSEKSFYREWENSLKNDNRDISDLWQEALKNYKGIVGFDLQRSFDNVQDMIKFANQEMERFHDYRHNKGKVDRLRSAFASSLGYVETAAQILVPAVEGAFPPAAAIGTALTLIIKGCRSVTVDYDILVVFFEDMNGFLNRIAILETRLPKHRAYQNCLMEVFVSMLTICGQGRKCIDLRRFKKWISNLVNGDGGELTEARDELKKKLDHLQMATQFAILANTEARNDLIKQLDDNQRSHAKLLESFRNTIDSIYDETRLNGALLAKVLKKLYEKPEEKKQLEISQTKNHAPSRGLLNGLMAIGNNDYQYQGLKQTHILGSCSWLPLEAQWEKWHEIDDGKRPLLVVTGYPGVGKSHLAAAIYEKLQEKAKQDTTGNTCVVQFYFNKDHHSLSSFLCGLITLINQIAETNGAAYQILDAQIKKDELGRLDSKDWRHLVEHLLKPVFERSLMLHVFVVLDAINETTQWSDLMSFLYECIGNEKLRVSVVATCRLTDMIYLPNGITRLEIEVTKEKQRQDFKLFIWDQIQSLKHLKTFSRYVQQRVADVVEETSSNMLYARHLLTCLDDLGREGAVLKALKQKMPHGLLGMYESLVAESLRLLPKNHQKGVVALLQWIAVARRTFTLEEIQSLAKHLSHDSAFDLDKVPGLFSKFLTVGNPGFDIESQAVAKTSQAQIIKDLTQRDDENDGDSIYYGGSLPVRLRERFMQGYYFETFGPNEPFIVEYRSKFSAYQRFMFLTCTELAQSDRTDIEEGLKRYCALNAIWHWSGISTDRHTHEENAEVLEAFAKLLSNRTGLSSILRRADVTHPEGNSENINDAILYWNRTIENVDVRDRLSLFATEWWHEVGQNPPKFRLGLAKAYLLDVYQSEGLQDARNSWKRLLSILERIGMSNDLICQGRENFPEEFENFKDQKSSHDSKAVLGCLNLFDTEIKPDASSHRAVAELLRASGHLEPAEKTCKTALNLSNLGSQDWFQASCVLVEIQIQMKKYDEACQIAQAAFLELSKHEVPAKLKRVVYTTYGVTRVFQKKFDTALELLGKAKDSDPDGFTPSDLADYLHISEIKGAAACIRVLKSWNLTERMSWLVLRYQEEGSKTLNFCARLAKQANEQEFIVSLYEEAVKLLDRLDAATPLRTDLAVVYAGVCNNSEGALQILEKVFDSRVIGRRFPITDVDARITLLTAVELMANVQVALFQKSRDPDYKTERLRSLAGLMQRPFPMHVPHLSTTFTMPYRLALSHMYISIGPLKKFHETLQSIMDDAFSGLGDSVDWNDHLCFFYLAQVLALLSRALKNDEGLIRYARILGSAIFSQRNSAHKGGTHSEGLDSNGQEEKTSAASVISSSKTLADSKSDMDDQQPVQIVAGLRTHENGGENKMTEYESLDEGDILDSVKIDCDICRQKSQLRGWGGRSGYIYLLPASSVFVCGNCQASIAKVKPEDLELKVGPFRIVEYGCLKLPIEGWRGVKNGILRLDGEEPVPFDDFLKKLQTEVIKNAWDRIWSREV</sequence>
<dbReference type="InterPro" id="IPR027417">
    <property type="entry name" value="P-loop_NTPase"/>
</dbReference>
<dbReference type="EMBL" id="MOPA01000012">
    <property type="protein sequence ID" value="KAK1526432.1"/>
    <property type="molecule type" value="Genomic_DNA"/>
</dbReference>
<dbReference type="InterPro" id="IPR011990">
    <property type="entry name" value="TPR-like_helical_dom_sf"/>
</dbReference>
<evidence type="ECO:0000256" key="2">
    <source>
        <dbReference type="SAM" id="MobiDB-lite"/>
    </source>
</evidence>
<name>A0ABQ9S5X0_9PEZI</name>
<feature type="domain" description="Fungal STAND N-terminal Goodbye" evidence="3">
    <location>
        <begin position="30"/>
        <end position="148"/>
    </location>
</feature>
<reference evidence="5 6" key="1">
    <citation type="submission" date="2016-10" db="EMBL/GenBank/DDBJ databases">
        <title>The genome sequence of Colletotrichum fioriniae PJ7.</title>
        <authorList>
            <person name="Baroncelli R."/>
        </authorList>
    </citation>
    <scope>NUCLEOTIDE SEQUENCE [LARGE SCALE GENOMIC DNA]</scope>
    <source>
        <strain evidence="5 6">IMI 384185</strain>
    </source>
</reference>
<dbReference type="InterPro" id="IPR031350">
    <property type="entry name" value="Goodbye_dom"/>
</dbReference>
<dbReference type="Gene3D" id="3.40.50.300">
    <property type="entry name" value="P-loop containing nucleotide triphosphate hydrolases"/>
    <property type="match status" value="1"/>
</dbReference>
<feature type="domain" description="Nephrocystin 3-like N-terminal" evidence="4">
    <location>
        <begin position="324"/>
        <end position="496"/>
    </location>
</feature>
<dbReference type="Pfam" id="PF17109">
    <property type="entry name" value="Goodbye"/>
    <property type="match status" value="1"/>
</dbReference>
<dbReference type="SUPFAM" id="SSF52540">
    <property type="entry name" value="P-loop containing nucleoside triphosphate hydrolases"/>
    <property type="match status" value="1"/>
</dbReference>
<dbReference type="Pfam" id="PF24883">
    <property type="entry name" value="NPHP3_N"/>
    <property type="match status" value="1"/>
</dbReference>
<dbReference type="InterPro" id="IPR056884">
    <property type="entry name" value="NPHP3-like_N"/>
</dbReference>
<organism evidence="5 6">
    <name type="scientific">Colletotrichum paranaense</name>
    <dbReference type="NCBI Taxonomy" id="1914294"/>
    <lineage>
        <taxon>Eukaryota</taxon>
        <taxon>Fungi</taxon>
        <taxon>Dikarya</taxon>
        <taxon>Ascomycota</taxon>
        <taxon>Pezizomycotina</taxon>
        <taxon>Sordariomycetes</taxon>
        <taxon>Hypocreomycetidae</taxon>
        <taxon>Glomerellales</taxon>
        <taxon>Glomerellaceae</taxon>
        <taxon>Colletotrichum</taxon>
        <taxon>Colletotrichum acutatum species complex</taxon>
    </lineage>
</organism>
<accession>A0ABQ9S5X0</accession>
<evidence type="ECO:0000313" key="5">
    <source>
        <dbReference type="EMBL" id="KAK1526432.1"/>
    </source>
</evidence>
<evidence type="ECO:0000313" key="6">
    <source>
        <dbReference type="Proteomes" id="UP001241169"/>
    </source>
</evidence>
<dbReference type="SUPFAM" id="SSF48452">
    <property type="entry name" value="TPR-like"/>
    <property type="match status" value="1"/>
</dbReference>
<evidence type="ECO:0000259" key="3">
    <source>
        <dbReference type="Pfam" id="PF17109"/>
    </source>
</evidence>
<protein>
    <recommendedName>
        <fullName evidence="7">Fungal STAND N-terminal Goodbye domain-containing protein</fullName>
    </recommendedName>
</protein>
<dbReference type="Gene3D" id="1.25.40.10">
    <property type="entry name" value="Tetratricopeptide repeat domain"/>
    <property type="match status" value="1"/>
</dbReference>
<feature type="region of interest" description="Disordered" evidence="2">
    <location>
        <begin position="1319"/>
        <end position="1343"/>
    </location>
</feature>